<organism evidence="1 2">
    <name type="scientific">Pseudidiomarina sediminum</name>
    <dbReference type="NCBI Taxonomy" id="431675"/>
    <lineage>
        <taxon>Bacteria</taxon>
        <taxon>Pseudomonadati</taxon>
        <taxon>Pseudomonadota</taxon>
        <taxon>Gammaproteobacteria</taxon>
        <taxon>Alteromonadales</taxon>
        <taxon>Idiomarinaceae</taxon>
        <taxon>Pseudidiomarina</taxon>
    </lineage>
</organism>
<comment type="caution">
    <text evidence="1">The sequence shown here is derived from an EMBL/GenBank/DDBJ whole genome shotgun (WGS) entry which is preliminary data.</text>
</comment>
<keyword evidence="2" id="KW-1185">Reference proteome</keyword>
<gene>
    <name evidence="1" type="ORF">CWI80_03895</name>
</gene>
<evidence type="ECO:0000313" key="1">
    <source>
        <dbReference type="EMBL" id="RUO74492.1"/>
    </source>
</evidence>
<dbReference type="STRING" id="1122124.GCA_000423165_00619"/>
<dbReference type="RefSeq" id="WP_026861659.1">
    <property type="nucleotide sequence ID" value="NZ_PIQE01000001.1"/>
</dbReference>
<protein>
    <submittedName>
        <fullName evidence="1">Uncharacterized protein</fullName>
    </submittedName>
</protein>
<dbReference type="AlphaFoldDB" id="A0A432ZAT9"/>
<proteinExistence type="predicted"/>
<evidence type="ECO:0000313" key="2">
    <source>
        <dbReference type="Proteomes" id="UP000287022"/>
    </source>
</evidence>
<name>A0A432ZAT9_9GAMM</name>
<sequence length="90" mass="10110">MALDQVEDGLKHYLSELEAMQDTLQNVHQGLRDTVAEAEALLGGAALTPLQKSLDELHELHGTLDQQLLVDMRDASAYRLTTLRRFLHET</sequence>
<dbReference type="EMBL" id="PIQE01000001">
    <property type="protein sequence ID" value="RUO74492.1"/>
    <property type="molecule type" value="Genomic_DNA"/>
</dbReference>
<dbReference type="Proteomes" id="UP000287022">
    <property type="component" value="Unassembled WGS sequence"/>
</dbReference>
<accession>A0A432ZAT9</accession>
<reference evidence="2" key="1">
    <citation type="journal article" date="2018" name="Front. Microbiol.">
        <title>Genome-Based Analysis Reveals the Taxonomy and Diversity of the Family Idiomarinaceae.</title>
        <authorList>
            <person name="Liu Y."/>
            <person name="Lai Q."/>
            <person name="Shao Z."/>
        </authorList>
    </citation>
    <scope>NUCLEOTIDE SEQUENCE [LARGE SCALE GENOMIC DNA]</scope>
    <source>
        <strain evidence="2">c121</strain>
    </source>
</reference>